<evidence type="ECO:0008006" key="3">
    <source>
        <dbReference type="Google" id="ProtNLM"/>
    </source>
</evidence>
<dbReference type="Proteomes" id="UP000183080">
    <property type="component" value="Unassembled WGS sequence"/>
</dbReference>
<organism evidence="1 2">
    <name type="scientific">Marine Group III euryarchaeote CG-Epi1</name>
    <dbReference type="NCBI Taxonomy" id="1888995"/>
    <lineage>
        <taxon>Archaea</taxon>
        <taxon>Methanobacteriati</taxon>
        <taxon>Thermoplasmatota</taxon>
        <taxon>Thermoplasmata</taxon>
        <taxon>Candidatus Thermoprofundales</taxon>
    </lineage>
</organism>
<dbReference type="EMBL" id="MIZA01000003">
    <property type="protein sequence ID" value="OIR21010.1"/>
    <property type="molecule type" value="Genomic_DNA"/>
</dbReference>
<evidence type="ECO:0000313" key="2">
    <source>
        <dbReference type="Proteomes" id="UP000183080"/>
    </source>
</evidence>
<dbReference type="AlphaFoldDB" id="A0A1J5TJ81"/>
<dbReference type="InterPro" id="IPR013783">
    <property type="entry name" value="Ig-like_fold"/>
</dbReference>
<dbReference type="PANTHER" id="PTHR39198:SF1">
    <property type="entry name" value="ALPHA-GALACTOSIDASE NEW3 DOMAIN-CONTAINING PROTEIN"/>
    <property type="match status" value="1"/>
</dbReference>
<evidence type="ECO:0000313" key="1">
    <source>
        <dbReference type="EMBL" id="OIR21010.1"/>
    </source>
</evidence>
<proteinExistence type="predicted"/>
<reference evidence="1 2" key="1">
    <citation type="submission" date="2016-08" db="EMBL/GenBank/DDBJ databases">
        <title>New Insights into Marine Group III Euryarchaeota, from dark to light.</title>
        <authorList>
            <person name="Haro-Moreno J.M."/>
            <person name="Rodriguez-Valera F."/>
            <person name="Lopez-Garcia P."/>
            <person name="Moreira D."/>
            <person name="Martin-Cuadrado A.B."/>
        </authorList>
    </citation>
    <scope>NUCLEOTIDE SEQUENCE [LARGE SCALE GENOMIC DNA]</scope>
    <source>
        <strain evidence="1">CG-Epi1</strain>
    </source>
</reference>
<dbReference type="STRING" id="1888995.BD935_03595"/>
<dbReference type="PANTHER" id="PTHR39198">
    <property type="entry name" value="HYPOTHETICAL MEMBRANE PROTEIN, CONSERVED"/>
    <property type="match status" value="1"/>
</dbReference>
<gene>
    <name evidence="1" type="ORF">BD935_03595</name>
</gene>
<dbReference type="Gene3D" id="2.60.40.10">
    <property type="entry name" value="Immunoglobulins"/>
    <property type="match status" value="2"/>
</dbReference>
<name>A0A1J5TJ81_9ARCH</name>
<comment type="caution">
    <text evidence="1">The sequence shown here is derived from an EMBL/GenBank/DDBJ whole genome shotgun (WGS) entry which is preliminary data.</text>
</comment>
<protein>
    <recommendedName>
        <fullName evidence="3">Alpha-galactosidase NEW3 domain-containing protein</fullName>
    </recommendedName>
</protein>
<sequence>MKKGVNSFFVSLIALILAMPIAGVTSSFVYSDSQLSTNDVFDFSRSSYAVDIDYTGENTGYDSLTRNEFVTFTFLVSNLGTMDDTYDLEISWEDDGAGWSGESEVDSISVDAQSQENVNFSFQAPVQNVYDNSQMTYTMEVTSQNESVSDSIDQVIDIDMVYAIDVELKQGDAAQAKRGESASYVVSLTNRGDNADNFAIEIGDVPKDWIASSSVSEVFLEPGTSQDVTMDVTVPNTAAVDEYAVIPVIARVQEEDYNYIYGFGNTNTTAQDGRTYQVDIVADAESKQIIPGGMVIYDLSVTNEGGESDSFALEFTHEGEEGWVSNLSQFEIDNLGPDESYSLVLSVFSPDDAEENAWSLTKINIYSKNREQFDDDLEVNTSVRLPVRGVSLTTPENSLSGNPGSILTYTVSVTNSGSDPDDINLGYELCESCNAWVVSLSKYSIEDLDDGDSEDIQLFVEIPSSARSTDEATITVTAESHDDSTAFADLDVISKVNTVYNQYVTASAVSVMYPGDSNQFNISITNNGNSVESYKFSKGSNVPDGWNFEETLIFETQQLDPYGGVEAFVLPFEIPQNENPGYYNFTIYVKLSSSGIKVDTLDLSVKVEYYADFIIDVMPSESIGDPGYTHALPVTITNNANADEEINFEIEGLPSGWTYCVLFSGNCLNSLNMAKGATSDFTLEITTMSNEPANVNGISLSLVGYSSLNDKFTNYDSFKIMTNPTYIFSVETPSDTKTGSSGDTIPFQLTVKNLGNDVDYINLPSPTLPSGWIGTYTESSFTLQPLESKTVYLNVKVPANVFGGNSTITSKVSSDQSGQMSSIDFIVYVEEKADIDVELKTTAGDVTAGLSGDFKVLITNNGNTVETLSLVMEGKRSSWFTLPKETIYLEPGSYEEIMIEVRPPVTQAASDTAGTLNVTLSSDSSKSVKLSLPFSVLKSDLIDDTVVEEEEDSPLSSLGLVSTLLIITIISFSRKKKL</sequence>
<accession>A0A1J5TJ81</accession>